<feature type="domain" description="FAD-binding PCMH-type" evidence="4">
    <location>
        <begin position="1"/>
        <end position="175"/>
    </location>
</feature>
<dbReference type="Proteomes" id="UP000190229">
    <property type="component" value="Unassembled WGS sequence"/>
</dbReference>
<proteinExistence type="predicted"/>
<dbReference type="InterPro" id="IPR051312">
    <property type="entry name" value="Diverse_Substr_Oxidored"/>
</dbReference>
<dbReference type="InterPro" id="IPR005107">
    <property type="entry name" value="CO_DH_flav_C"/>
</dbReference>
<dbReference type="InterPro" id="IPR002346">
    <property type="entry name" value="Mopterin_DH_FAD-bd"/>
</dbReference>
<protein>
    <recommendedName>
        <fullName evidence="4">FAD-binding PCMH-type domain-containing protein</fullName>
    </recommendedName>
</protein>
<dbReference type="Gene3D" id="3.30.465.10">
    <property type="match status" value="1"/>
</dbReference>
<evidence type="ECO:0000313" key="5">
    <source>
        <dbReference type="EMBL" id="OPG17366.1"/>
    </source>
</evidence>
<evidence type="ECO:0000256" key="1">
    <source>
        <dbReference type="ARBA" id="ARBA00022630"/>
    </source>
</evidence>
<accession>A0A1V4EWP9</accession>
<dbReference type="InterPro" id="IPR016169">
    <property type="entry name" value="FAD-bd_PCMH_sub2"/>
</dbReference>
<dbReference type="EMBL" id="MWPS01000003">
    <property type="protein sequence ID" value="OPG17366.1"/>
    <property type="molecule type" value="Genomic_DNA"/>
</dbReference>
<dbReference type="RefSeq" id="WP_079289712.1">
    <property type="nucleotide sequence ID" value="NZ_MWPS01000003.1"/>
</dbReference>
<dbReference type="PANTHER" id="PTHR42659">
    <property type="entry name" value="XANTHINE DEHYDROGENASE SUBUNIT C-RELATED"/>
    <property type="match status" value="1"/>
</dbReference>
<sequence length="279" mass="31190">MIAFDFAYSRPNTPSEAVALYETAAAQGQHALYYAGGTEIITFSRMGQMAADAIIDIKDLPECQVLGIDGEEIVIGAAVTLNQLADSDIFPLFGQTAQAIADRTARNKITVGGNVGSRRLMYREMALPFLLCDSKVKLFGPQGARLLPFTDVFHHALNLKPGELITQFYIPRSFVANTFVHLKKTKQSSVNYPLVTVLALEDGDRIRMAFSGVCAFPFRDERLEELMSNRARPLCERVKQVIEQFPHEVLHDLEGSEDYRKFVLQLTLEEILKQMGWAV</sequence>
<dbReference type="InterPro" id="IPR036318">
    <property type="entry name" value="FAD-bd_PCMH-like_sf"/>
</dbReference>
<evidence type="ECO:0000256" key="2">
    <source>
        <dbReference type="ARBA" id="ARBA00022827"/>
    </source>
</evidence>
<dbReference type="SUPFAM" id="SSF56176">
    <property type="entry name" value="FAD-binding/transporter-associated domain-like"/>
    <property type="match status" value="1"/>
</dbReference>
<keyword evidence="3" id="KW-0560">Oxidoreductase</keyword>
<dbReference type="AlphaFoldDB" id="A0A1V4EWP9"/>
<dbReference type="SUPFAM" id="SSF55447">
    <property type="entry name" value="CO dehydrogenase flavoprotein C-terminal domain-like"/>
    <property type="match status" value="1"/>
</dbReference>
<dbReference type="PANTHER" id="PTHR42659:SF2">
    <property type="entry name" value="XANTHINE DEHYDROGENASE SUBUNIT C-RELATED"/>
    <property type="match status" value="1"/>
</dbReference>
<dbReference type="InterPro" id="IPR036683">
    <property type="entry name" value="CO_DH_flav_C_dom_sf"/>
</dbReference>
<dbReference type="Pfam" id="PF00941">
    <property type="entry name" value="FAD_binding_5"/>
    <property type="match status" value="1"/>
</dbReference>
<dbReference type="GO" id="GO:0071949">
    <property type="term" value="F:FAD binding"/>
    <property type="evidence" value="ECO:0007669"/>
    <property type="project" value="InterPro"/>
</dbReference>
<dbReference type="InterPro" id="IPR016166">
    <property type="entry name" value="FAD-bd_PCMH"/>
</dbReference>
<dbReference type="PROSITE" id="PS51387">
    <property type="entry name" value="FAD_PCMH"/>
    <property type="match status" value="1"/>
</dbReference>
<evidence type="ECO:0000259" key="4">
    <source>
        <dbReference type="PROSITE" id="PS51387"/>
    </source>
</evidence>
<evidence type="ECO:0000256" key="3">
    <source>
        <dbReference type="ARBA" id="ARBA00023002"/>
    </source>
</evidence>
<evidence type="ECO:0000313" key="6">
    <source>
        <dbReference type="Proteomes" id="UP000190229"/>
    </source>
</evidence>
<reference evidence="5 6" key="1">
    <citation type="submission" date="2017-02" db="EMBL/GenBank/DDBJ databases">
        <title>Draft genome of Acidibacillus ferrooxidans Huett2.</title>
        <authorList>
            <person name="Schopf S."/>
        </authorList>
    </citation>
    <scope>NUCLEOTIDE SEQUENCE [LARGE SCALE GENOMIC DNA]</scope>
    <source>
        <strain evidence="5 6">Huett2</strain>
    </source>
</reference>
<comment type="caution">
    <text evidence="5">The sequence shown here is derived from an EMBL/GenBank/DDBJ whole genome shotgun (WGS) entry which is preliminary data.</text>
</comment>
<dbReference type="GO" id="GO:0016491">
    <property type="term" value="F:oxidoreductase activity"/>
    <property type="evidence" value="ECO:0007669"/>
    <property type="project" value="UniProtKB-KW"/>
</dbReference>
<keyword evidence="1" id="KW-0285">Flavoprotein</keyword>
<dbReference type="InterPro" id="IPR016167">
    <property type="entry name" value="FAD-bd_PCMH_sub1"/>
</dbReference>
<gene>
    <name evidence="5" type="ORF">B2M26_01115</name>
</gene>
<name>A0A1V4EWP9_9BACL</name>
<organism evidence="5 6">
    <name type="scientific">Ferroacidibacillus organovorans</name>
    <dbReference type="NCBI Taxonomy" id="1765683"/>
    <lineage>
        <taxon>Bacteria</taxon>
        <taxon>Bacillati</taxon>
        <taxon>Bacillota</taxon>
        <taxon>Bacilli</taxon>
        <taxon>Bacillales</taxon>
        <taxon>Alicyclobacillaceae</taxon>
        <taxon>Ferroacidibacillus</taxon>
    </lineage>
</organism>
<keyword evidence="2" id="KW-0274">FAD</keyword>
<dbReference type="SMART" id="SM01092">
    <property type="entry name" value="CO_deh_flav_C"/>
    <property type="match status" value="1"/>
</dbReference>
<keyword evidence="6" id="KW-1185">Reference proteome</keyword>
<dbReference type="Gene3D" id="3.30.43.10">
    <property type="entry name" value="Uridine Diphospho-n-acetylenolpyruvylglucosamine Reductase, domain 2"/>
    <property type="match status" value="1"/>
</dbReference>